<dbReference type="SUPFAM" id="SSF103473">
    <property type="entry name" value="MFS general substrate transporter"/>
    <property type="match status" value="1"/>
</dbReference>
<dbReference type="Gene3D" id="1.20.1250.20">
    <property type="entry name" value="MFS general substrate transporter like domains"/>
    <property type="match status" value="2"/>
</dbReference>
<keyword evidence="9" id="KW-1185">Reference proteome</keyword>
<dbReference type="InterPro" id="IPR036259">
    <property type="entry name" value="MFS_trans_sf"/>
</dbReference>
<evidence type="ECO:0000256" key="3">
    <source>
        <dbReference type="ARBA" id="ARBA00022692"/>
    </source>
</evidence>
<feature type="transmembrane region" description="Helical" evidence="6">
    <location>
        <begin position="254"/>
        <end position="274"/>
    </location>
</feature>
<feature type="transmembrane region" description="Helical" evidence="6">
    <location>
        <begin position="286"/>
        <end position="305"/>
    </location>
</feature>
<evidence type="ECO:0000313" key="8">
    <source>
        <dbReference type="EMBL" id="KIL41292.1"/>
    </source>
</evidence>
<keyword evidence="5 6" id="KW-0472">Membrane</keyword>
<dbReference type="Pfam" id="PF07690">
    <property type="entry name" value="MFS_1"/>
    <property type="match status" value="2"/>
</dbReference>
<feature type="transmembrane region" description="Helical" evidence="6">
    <location>
        <begin position="80"/>
        <end position="99"/>
    </location>
</feature>
<evidence type="ECO:0000256" key="5">
    <source>
        <dbReference type="ARBA" id="ARBA00023136"/>
    </source>
</evidence>
<dbReference type="InterPro" id="IPR050382">
    <property type="entry name" value="MFS_Na/Anion_cotransporter"/>
</dbReference>
<dbReference type="CDD" id="cd17319">
    <property type="entry name" value="MFS_ExuT_GudP_like"/>
    <property type="match status" value="1"/>
</dbReference>
<feature type="transmembrane region" description="Helical" evidence="6">
    <location>
        <begin position="140"/>
        <end position="160"/>
    </location>
</feature>
<dbReference type="InterPro" id="IPR011701">
    <property type="entry name" value="MFS"/>
</dbReference>
<proteinExistence type="predicted"/>
<dbReference type="RefSeq" id="WP_041047182.1">
    <property type="nucleotide sequence ID" value="NZ_JXAK01000011.1"/>
</dbReference>
<feature type="domain" description="Major facilitator superfamily (MFS) profile" evidence="7">
    <location>
        <begin position="14"/>
        <end position="401"/>
    </location>
</feature>
<evidence type="ECO:0000256" key="6">
    <source>
        <dbReference type="SAM" id="Phobius"/>
    </source>
</evidence>
<keyword evidence="4 6" id="KW-1133">Transmembrane helix</keyword>
<dbReference type="PANTHER" id="PTHR11662:SF399">
    <property type="entry name" value="FI19708P1-RELATED"/>
    <property type="match status" value="1"/>
</dbReference>
<sequence length="417" mass="45399">MTNRMSANKVKYVTLGLLCLTWLINYFDKVAINVAIIPLSKQFGLSTAHAGLILSSFFLSYAIMQPIGGYLSDKLGSRKVILFSAVLWSLFTLLTGFAWSFASLIAIRFLFGIGEGSYPSASSVAVAESFPQKQRARAKSILTSSTTLGAMIGSLVAATLTSWFGWKYMFVALGAVGFAVCFVLFFFLKPGGQTDPKPAGEAKAKMPLKQLVSMPFVWQLTLIYFGASIVTWGMQSWMPSYLVKVHHLDLVSMGALSSIPSLVGFISVLITGWLLDKKFALGREKYFVIVGSVVTAICIYLMFQAPSVGMVVFYQCLSSLGGVLIVTTVLTMPLKYLDQQVIGSASGFVYLGGQVAGIIAPSLMGFMIQSFNGSYQAAFWVMIAAMVFPFFAALTLRRGFEARIFERTNTHTGEEPA</sequence>
<dbReference type="EMBL" id="JXAK01000011">
    <property type="protein sequence ID" value="KIL41292.1"/>
    <property type="molecule type" value="Genomic_DNA"/>
</dbReference>
<feature type="transmembrane region" description="Helical" evidence="6">
    <location>
        <begin position="377"/>
        <end position="396"/>
    </location>
</feature>
<dbReference type="PANTHER" id="PTHR11662">
    <property type="entry name" value="SOLUTE CARRIER FAMILY 17"/>
    <property type="match status" value="1"/>
</dbReference>
<evidence type="ECO:0000256" key="1">
    <source>
        <dbReference type="ARBA" id="ARBA00004651"/>
    </source>
</evidence>
<evidence type="ECO:0000256" key="2">
    <source>
        <dbReference type="ARBA" id="ARBA00022448"/>
    </source>
</evidence>
<comment type="subcellular location">
    <subcellularLocation>
        <location evidence="1">Cell membrane</location>
        <topology evidence="1">Multi-pass membrane protein</topology>
    </subcellularLocation>
</comment>
<evidence type="ECO:0000256" key="4">
    <source>
        <dbReference type="ARBA" id="ARBA00022989"/>
    </source>
</evidence>
<reference evidence="8 9" key="1">
    <citation type="submission" date="2014-12" db="EMBL/GenBank/DDBJ databases">
        <title>Draft genome sequence of Paenibacillus kamchatkensis strain B-2647.</title>
        <authorList>
            <person name="Karlyshev A.V."/>
            <person name="Kudryashova E.B."/>
        </authorList>
    </citation>
    <scope>NUCLEOTIDE SEQUENCE [LARGE SCALE GENOMIC DNA]</scope>
    <source>
        <strain evidence="8 9">VKM B-2647</strain>
    </source>
</reference>
<organism evidence="8 9">
    <name type="scientific">Gordoniibacillus kamchatkensis</name>
    <dbReference type="NCBI Taxonomy" id="1590651"/>
    <lineage>
        <taxon>Bacteria</taxon>
        <taxon>Bacillati</taxon>
        <taxon>Bacillota</taxon>
        <taxon>Bacilli</taxon>
        <taxon>Bacillales</taxon>
        <taxon>Paenibacillaceae</taxon>
        <taxon>Gordoniibacillus</taxon>
    </lineage>
</organism>
<dbReference type="Proteomes" id="UP000031967">
    <property type="component" value="Unassembled WGS sequence"/>
</dbReference>
<feature type="transmembrane region" description="Helical" evidence="6">
    <location>
        <begin position="348"/>
        <end position="371"/>
    </location>
</feature>
<dbReference type="InterPro" id="IPR020846">
    <property type="entry name" value="MFS_dom"/>
</dbReference>
<protein>
    <recommendedName>
        <fullName evidence="7">Major facilitator superfamily (MFS) profile domain-containing protein</fullName>
    </recommendedName>
</protein>
<name>A0ABR5ALQ8_9BACL</name>
<keyword evidence="3 6" id="KW-0812">Transmembrane</keyword>
<feature type="transmembrane region" description="Helical" evidence="6">
    <location>
        <begin position="311"/>
        <end position="336"/>
    </location>
</feature>
<feature type="transmembrane region" description="Helical" evidence="6">
    <location>
        <begin position="216"/>
        <end position="234"/>
    </location>
</feature>
<comment type="caution">
    <text evidence="8">The sequence shown here is derived from an EMBL/GenBank/DDBJ whole genome shotgun (WGS) entry which is preliminary data.</text>
</comment>
<gene>
    <name evidence="8" type="ORF">SD70_08195</name>
</gene>
<dbReference type="PROSITE" id="PS50850">
    <property type="entry name" value="MFS"/>
    <property type="match status" value="1"/>
</dbReference>
<feature type="transmembrane region" description="Helical" evidence="6">
    <location>
        <begin position="166"/>
        <end position="188"/>
    </location>
</feature>
<evidence type="ECO:0000313" key="9">
    <source>
        <dbReference type="Proteomes" id="UP000031967"/>
    </source>
</evidence>
<accession>A0ABR5ALQ8</accession>
<keyword evidence="2" id="KW-0813">Transport</keyword>
<evidence type="ECO:0000259" key="7">
    <source>
        <dbReference type="PROSITE" id="PS50850"/>
    </source>
</evidence>
<feature type="transmembrane region" description="Helical" evidence="6">
    <location>
        <begin position="48"/>
        <end position="68"/>
    </location>
</feature>